<dbReference type="GO" id="GO:0006261">
    <property type="term" value="P:DNA-templated DNA replication"/>
    <property type="evidence" value="ECO:0007669"/>
    <property type="project" value="TreeGrafter"/>
</dbReference>
<proteinExistence type="predicted"/>
<accession>A0A0C1HAC7</accession>
<evidence type="ECO:0000313" key="2">
    <source>
        <dbReference type="Proteomes" id="UP000031465"/>
    </source>
</evidence>
<reference evidence="1 2" key="1">
    <citation type="journal article" date="2014" name="Mol. Biol. Evol.">
        <title>Massive expansion of Ubiquitination-related gene families within the Chlamydiae.</title>
        <authorList>
            <person name="Domman D."/>
            <person name="Collingro A."/>
            <person name="Lagkouvardos I."/>
            <person name="Gehre L."/>
            <person name="Weinmaier T."/>
            <person name="Rattei T."/>
            <person name="Subtil A."/>
            <person name="Horn M."/>
        </authorList>
    </citation>
    <scope>NUCLEOTIDE SEQUENCE [LARGE SCALE GENOMIC DNA]</scope>
    <source>
        <strain evidence="1 2">EI2</strain>
    </source>
</reference>
<evidence type="ECO:0008006" key="3">
    <source>
        <dbReference type="Google" id="ProtNLM"/>
    </source>
</evidence>
<gene>
    <name evidence="1" type="ORF">DB44_DA00370</name>
</gene>
<dbReference type="SUPFAM" id="SSF52540">
    <property type="entry name" value="P-loop containing nucleoside triphosphate hydrolases"/>
    <property type="match status" value="1"/>
</dbReference>
<dbReference type="GO" id="GO:0000731">
    <property type="term" value="P:DNA synthesis involved in DNA repair"/>
    <property type="evidence" value="ECO:0007669"/>
    <property type="project" value="TreeGrafter"/>
</dbReference>
<feature type="non-terminal residue" evidence="1">
    <location>
        <position position="53"/>
    </location>
</feature>
<dbReference type="PANTHER" id="PTHR13779">
    <property type="entry name" value="WERNER HELICASE-INTERACTING PROTEIN 1 FAMILY MEMBER"/>
    <property type="match status" value="1"/>
</dbReference>
<dbReference type="Gene3D" id="3.40.50.300">
    <property type="entry name" value="P-loop containing nucleotide triphosphate hydrolases"/>
    <property type="match status" value="1"/>
</dbReference>
<dbReference type="AlphaFoldDB" id="A0A0C1HAC7"/>
<dbReference type="InterPro" id="IPR051314">
    <property type="entry name" value="AAA_ATPase_RarA/MGS1/WRNIP1"/>
</dbReference>
<dbReference type="GO" id="GO:0008047">
    <property type="term" value="F:enzyme activator activity"/>
    <property type="evidence" value="ECO:0007669"/>
    <property type="project" value="TreeGrafter"/>
</dbReference>
<sequence>MIKKVLPLAEQLRPKNLNDIVGQDHILGENGLITKTIESQMPLSVILWGPPGC</sequence>
<name>A0A0C1HAC7_9BACT</name>
<dbReference type="InterPro" id="IPR027417">
    <property type="entry name" value="P-loop_NTPase"/>
</dbReference>
<dbReference type="EMBL" id="JSAN01000073">
    <property type="protein sequence ID" value="KIC71783.1"/>
    <property type="molecule type" value="Genomic_DNA"/>
</dbReference>
<dbReference type="PANTHER" id="PTHR13779:SF7">
    <property type="entry name" value="ATPASE WRNIP1"/>
    <property type="match status" value="1"/>
</dbReference>
<organism evidence="1 2">
    <name type="scientific">Candidatus Protochlamydia amoebophila</name>
    <dbReference type="NCBI Taxonomy" id="362787"/>
    <lineage>
        <taxon>Bacteria</taxon>
        <taxon>Pseudomonadati</taxon>
        <taxon>Chlamydiota</taxon>
        <taxon>Chlamydiia</taxon>
        <taxon>Parachlamydiales</taxon>
        <taxon>Parachlamydiaceae</taxon>
        <taxon>Candidatus Protochlamydia</taxon>
    </lineage>
</organism>
<evidence type="ECO:0000313" key="1">
    <source>
        <dbReference type="EMBL" id="KIC71783.1"/>
    </source>
</evidence>
<comment type="caution">
    <text evidence="1">The sequence shown here is derived from an EMBL/GenBank/DDBJ whole genome shotgun (WGS) entry which is preliminary data.</text>
</comment>
<protein>
    <recommendedName>
        <fullName evidence="3">Replication-associated recombination protein A</fullName>
    </recommendedName>
</protein>
<dbReference type="GO" id="GO:0017116">
    <property type="term" value="F:single-stranded DNA helicase activity"/>
    <property type="evidence" value="ECO:0007669"/>
    <property type="project" value="TreeGrafter"/>
</dbReference>
<dbReference type="Proteomes" id="UP000031465">
    <property type="component" value="Unassembled WGS sequence"/>
</dbReference>